<feature type="transmembrane region" description="Helical" evidence="2">
    <location>
        <begin position="926"/>
        <end position="944"/>
    </location>
</feature>
<accession>A0A6M3MDR2</accession>
<sequence length="948" mass="101208">MINNETMVGKLGIAILLIAMSAVVIAGVFTPAALAAGENLTITADPQSVYVGEPKDVKFTVTATCIPPPDGGCAQAVTYVEGATVTLTGTGLPPGSHTNNTGTDGTTVIRVITGPGDITATASYNGSSDNTVIKVYARTQLKIVADTDFVIVGIAKIVNFTVTEDCPEEGADSACTQGSVVSGASVQLTGAASGSGTTTDGTVTININAGSLGTITATARKDGYTSGTAAIKAELPPKLNITAYPDIVYVGTPRNVKFTVTESCPDGTDACTQGSVVPGATVQLSGAGISTSSPTDNDGTVIIPVNASSLGTITATASKSGFTDGSTTITVDTLPHAKITVEKNTYFRGEPVNFTFTNTGTTTIETGLWFIWNTSKPIAPINSTPISPDFLAPGESAHFSWNQKDSSGQQVFPWTYKGWATYNGSFKTESDQFEITSCGLPKHTDQTYSSYVSEHVTFSAPLDTSKAWDVTWYLNGTQIKSDTGVTQSNYTNTNAAVGVWNVTAVADSGCDSRSITWIWTVNDIPVRFTTERNNYSVGEIVLLTLTNVGKVNLTPDRWGIWNLSQSSPVYTSPQLGDNVLLPGQSVTYSWDQTDSDKKQVSPWQYMAGISWTYWGETHWNFTNQFDIIKCVRDTYAPLPYSSEVDQVITFKSGNLTSTLKPWNVTWYLNGIEVHNETGVTGVSNYTNKNAAVGVWNVTAVAIHGCDLRSWTITWTVTPKPNNHGGGGSSGGGGGSGGGGITTAEPFANILKFERQDADLKRGSAVPYTFTSPVFSIYQVLVTGKENEGQVGIRIERLKDVSALVSRMPAGIIYANENIWIGSKRIDSVVLRFRVNNSWITENSLEKTDIKLLRFDNGWKKLDTKEINSNSTYTYFESGSSGLSSFAISGIKERTQDARGIQALAEDTNPDAETDVNNSNPTETSPGIGIIAGIGIISVAYLFWIRRRK</sequence>
<gene>
    <name evidence="3" type="ORF">MM171B00554_0004</name>
</gene>
<keyword evidence="2" id="KW-0812">Transmembrane</keyword>
<evidence type="ECO:0000313" key="3">
    <source>
        <dbReference type="EMBL" id="QJB03743.1"/>
    </source>
</evidence>
<keyword evidence="2" id="KW-0472">Membrane</keyword>
<dbReference type="NCBIfam" id="TIGR04213">
    <property type="entry name" value="PGF_pre_PGF"/>
    <property type="match status" value="1"/>
</dbReference>
<evidence type="ECO:0008006" key="4">
    <source>
        <dbReference type="Google" id="ProtNLM"/>
    </source>
</evidence>
<keyword evidence="2" id="KW-1133">Transmembrane helix</keyword>
<feature type="region of interest" description="Disordered" evidence="1">
    <location>
        <begin position="718"/>
        <end position="738"/>
    </location>
</feature>
<feature type="compositionally biased region" description="Gly residues" evidence="1">
    <location>
        <begin position="723"/>
        <end position="738"/>
    </location>
</feature>
<reference evidence="3" key="1">
    <citation type="submission" date="2020-03" db="EMBL/GenBank/DDBJ databases">
        <title>The deep terrestrial virosphere.</title>
        <authorList>
            <person name="Holmfeldt K."/>
            <person name="Nilsson E."/>
            <person name="Simone D."/>
            <person name="Lopez-Fernandez M."/>
            <person name="Wu X."/>
            <person name="de Brujin I."/>
            <person name="Lundin D."/>
            <person name="Andersson A."/>
            <person name="Bertilsson S."/>
            <person name="Dopson M."/>
        </authorList>
    </citation>
    <scope>NUCLEOTIDE SEQUENCE</scope>
    <source>
        <strain evidence="3">MM171B00554</strain>
    </source>
</reference>
<dbReference type="InterPro" id="IPR026453">
    <property type="entry name" value="PGF_pre_PGF"/>
</dbReference>
<name>A0A6M3MDR2_9ZZZZ</name>
<proteinExistence type="predicted"/>
<protein>
    <recommendedName>
        <fullName evidence="4">PGF-pre-PGF domain-containing protein</fullName>
    </recommendedName>
</protein>
<evidence type="ECO:0000256" key="1">
    <source>
        <dbReference type="SAM" id="MobiDB-lite"/>
    </source>
</evidence>
<dbReference type="EMBL" id="MT143859">
    <property type="protein sequence ID" value="QJB03743.1"/>
    <property type="molecule type" value="Genomic_DNA"/>
</dbReference>
<organism evidence="3">
    <name type="scientific">viral metagenome</name>
    <dbReference type="NCBI Taxonomy" id="1070528"/>
    <lineage>
        <taxon>unclassified sequences</taxon>
        <taxon>metagenomes</taxon>
        <taxon>organismal metagenomes</taxon>
    </lineage>
</organism>
<evidence type="ECO:0000256" key="2">
    <source>
        <dbReference type="SAM" id="Phobius"/>
    </source>
</evidence>
<dbReference type="AlphaFoldDB" id="A0A6M3MDR2"/>